<name>A0ABP9J3E7_9MICO</name>
<evidence type="ECO:0000313" key="2">
    <source>
        <dbReference type="Proteomes" id="UP001500427"/>
    </source>
</evidence>
<accession>A0ABP9J3E7</accession>
<dbReference type="Proteomes" id="UP001500427">
    <property type="component" value="Unassembled WGS sequence"/>
</dbReference>
<dbReference type="InterPro" id="IPR025566">
    <property type="entry name" value="DUF4331"/>
</dbReference>
<keyword evidence="2" id="KW-1185">Reference proteome</keyword>
<dbReference type="RefSeq" id="WP_345506051.1">
    <property type="nucleotide sequence ID" value="NZ_BAABIW010000006.1"/>
</dbReference>
<proteinExistence type="predicted"/>
<dbReference type="Pfam" id="PF14224">
    <property type="entry name" value="DUF4331"/>
    <property type="match status" value="1"/>
</dbReference>
<protein>
    <submittedName>
        <fullName evidence="1">DUF4331 domain-containing protein</fullName>
    </submittedName>
</protein>
<sequence>MSSHREAPEISKDPVADNTDVYAFVSPDKPGSVTLIANFIPFQNPQGGPNFYEFGDDVVYAIHVSNRGDAKADVTYEFRFTTKVLDKKTFLYNTGPLTSIDDPNWNRPQFYSVTRIERGEKPRQLASRLACPPVNIGPRSTPNYGATFTPAGVHPIRGGRTVFAGQRGDAFFVDLGSIFDLGALRPFQNLHLLPLPSVAGVNGLQGLNVHTIALQVPISDLSRDHRVPTDPMRGSSVIGVWATASRQKARIWDDSHGRHRGHGPYAQVSRLGNPLFNEVITPMAEKDRWNAVAPRYDSAFAKYVARPELAKLLPALYPGVFPNLAAYTKDRADLLAILLTGIPAGVVPGFQNYTGPRQADLLRLNLAVPPSSSPNPIGLIAGDAAGFPNGRRLIDDVVAIELRAVAGATIPLVDPSFTPDAAAAALTDGTSNTNLAVLPHFPYMPDPAGGFQTAPGVPAA</sequence>
<gene>
    <name evidence="1" type="ORF">GCM10023258_07060</name>
</gene>
<dbReference type="EMBL" id="BAABIW010000006">
    <property type="protein sequence ID" value="GAA5019441.1"/>
    <property type="molecule type" value="Genomic_DNA"/>
</dbReference>
<evidence type="ECO:0000313" key="1">
    <source>
        <dbReference type="EMBL" id="GAA5019441.1"/>
    </source>
</evidence>
<reference evidence="2" key="1">
    <citation type="journal article" date="2019" name="Int. J. Syst. Evol. Microbiol.">
        <title>The Global Catalogue of Microorganisms (GCM) 10K type strain sequencing project: providing services to taxonomists for standard genome sequencing and annotation.</title>
        <authorList>
            <consortium name="The Broad Institute Genomics Platform"/>
            <consortium name="The Broad Institute Genome Sequencing Center for Infectious Disease"/>
            <person name="Wu L."/>
            <person name="Ma J."/>
        </authorList>
    </citation>
    <scope>NUCLEOTIDE SEQUENCE [LARGE SCALE GENOMIC DNA]</scope>
    <source>
        <strain evidence="2">JCM 17687</strain>
    </source>
</reference>
<organism evidence="1 2">
    <name type="scientific">Terrabacter aeriphilus</name>
    <dbReference type="NCBI Taxonomy" id="515662"/>
    <lineage>
        <taxon>Bacteria</taxon>
        <taxon>Bacillati</taxon>
        <taxon>Actinomycetota</taxon>
        <taxon>Actinomycetes</taxon>
        <taxon>Micrococcales</taxon>
        <taxon>Intrasporangiaceae</taxon>
        <taxon>Terrabacter</taxon>
    </lineage>
</organism>
<comment type="caution">
    <text evidence="1">The sequence shown here is derived from an EMBL/GenBank/DDBJ whole genome shotgun (WGS) entry which is preliminary data.</text>
</comment>